<dbReference type="AlphaFoldDB" id="A0A1X7SNZ7"/>
<evidence type="ECO:0008006" key="2">
    <source>
        <dbReference type="Google" id="ProtNLM"/>
    </source>
</evidence>
<evidence type="ECO:0000313" key="1">
    <source>
        <dbReference type="EnsemblMetazoa" id="Aqu2.1.03791_001"/>
    </source>
</evidence>
<proteinExistence type="predicted"/>
<organism evidence="1">
    <name type="scientific">Amphimedon queenslandica</name>
    <name type="common">Sponge</name>
    <dbReference type="NCBI Taxonomy" id="400682"/>
    <lineage>
        <taxon>Eukaryota</taxon>
        <taxon>Metazoa</taxon>
        <taxon>Porifera</taxon>
        <taxon>Demospongiae</taxon>
        <taxon>Heteroscleromorpha</taxon>
        <taxon>Haplosclerida</taxon>
        <taxon>Niphatidae</taxon>
        <taxon>Amphimedon</taxon>
    </lineage>
</organism>
<accession>A0A1X7SNZ7</accession>
<sequence>MTERWLHLNTDLNDLGLSTCDDDVDDVIDKHRPAAAAKAIGNDAKKCKHPTVLILGKTGTGKIDIVKHVFKKSADNFFGADAPQETGLDAATRKPSLDLHHSVHLFSDDDHEKPVMVIAMDTNPSSSPQALFQKLDMITDRINAIFFVMMHGRVTTEDYKPLNDIIKEFKRLTPDIIDCCYLVINGCEGHTEASRKEIIATYKEDPFTRDICESVTEIIPVGFPDLTLIDPELHQYYQKTIEKDEASLEQIVKKSLHAPCLIDIDKKNNCILF</sequence>
<reference evidence="1" key="1">
    <citation type="submission" date="2017-05" db="UniProtKB">
        <authorList>
            <consortium name="EnsemblMetazoa"/>
        </authorList>
    </citation>
    <scope>IDENTIFICATION</scope>
</reference>
<dbReference type="EnsemblMetazoa" id="Aqu2.1.03791_001">
    <property type="protein sequence ID" value="Aqu2.1.03791_001"/>
    <property type="gene ID" value="Aqu2.1.03791"/>
</dbReference>
<name>A0A1X7SNZ7_AMPQE</name>
<protein>
    <recommendedName>
        <fullName evidence="2">AIG1-type G domain-containing protein</fullName>
    </recommendedName>
</protein>
<dbReference type="InParanoid" id="A0A1X7SNZ7"/>